<dbReference type="PANTHER" id="PTHR43248:SF25">
    <property type="entry name" value="AB HYDROLASE-1 DOMAIN-CONTAINING PROTEIN-RELATED"/>
    <property type="match status" value="1"/>
</dbReference>
<dbReference type="Pfam" id="PF00561">
    <property type="entry name" value="Abhydrolase_1"/>
    <property type="match status" value="1"/>
</dbReference>
<dbReference type="GO" id="GO:0016787">
    <property type="term" value="F:hydrolase activity"/>
    <property type="evidence" value="ECO:0007669"/>
    <property type="project" value="UniProtKB-KW"/>
</dbReference>
<dbReference type="Gene3D" id="3.40.50.1820">
    <property type="entry name" value="alpha/beta hydrolase"/>
    <property type="match status" value="1"/>
</dbReference>
<dbReference type="InterPro" id="IPR051601">
    <property type="entry name" value="Serine_prot/Carboxylest_S33"/>
</dbReference>
<keyword evidence="4" id="KW-0732">Signal</keyword>
<name>A0A2W5N8T6_RHOSU</name>
<evidence type="ECO:0000259" key="5">
    <source>
        <dbReference type="Pfam" id="PF00561"/>
    </source>
</evidence>
<dbReference type="InterPro" id="IPR029058">
    <property type="entry name" value="AB_hydrolase_fold"/>
</dbReference>
<evidence type="ECO:0000256" key="2">
    <source>
        <dbReference type="ARBA" id="ARBA00022801"/>
    </source>
</evidence>
<feature type="transmembrane region" description="Helical" evidence="3">
    <location>
        <begin position="579"/>
        <end position="601"/>
    </location>
</feature>
<dbReference type="EMBL" id="QFPW01000018">
    <property type="protein sequence ID" value="PZQ47185.1"/>
    <property type="molecule type" value="Genomic_DNA"/>
</dbReference>
<dbReference type="InterPro" id="IPR013595">
    <property type="entry name" value="Pept_S33_TAP-like_C"/>
</dbReference>
<evidence type="ECO:0000256" key="4">
    <source>
        <dbReference type="SAM" id="SignalP"/>
    </source>
</evidence>
<feature type="chain" id="PRO_5016043896" description="Alpha/beta hydrolase" evidence="4">
    <location>
        <begin position="25"/>
        <end position="678"/>
    </location>
</feature>
<dbReference type="Pfam" id="PF08386">
    <property type="entry name" value="Abhydrolase_4"/>
    <property type="match status" value="1"/>
</dbReference>
<proteinExistence type="inferred from homology"/>
<comment type="caution">
    <text evidence="7">The sequence shown here is derived from an EMBL/GenBank/DDBJ whole genome shotgun (WGS) entry which is preliminary data.</text>
</comment>
<feature type="domain" description="Peptidase S33 tripeptidyl aminopeptidase-like C-terminal" evidence="6">
    <location>
        <begin position="406"/>
        <end position="496"/>
    </location>
</feature>
<protein>
    <recommendedName>
        <fullName evidence="9">Alpha/beta hydrolase</fullName>
    </recommendedName>
</protein>
<dbReference type="SUPFAM" id="SSF53474">
    <property type="entry name" value="alpha/beta-Hydrolases"/>
    <property type="match status" value="1"/>
</dbReference>
<feature type="domain" description="AB hydrolase-1" evidence="5">
    <location>
        <begin position="90"/>
        <end position="251"/>
    </location>
</feature>
<evidence type="ECO:0008006" key="9">
    <source>
        <dbReference type="Google" id="ProtNLM"/>
    </source>
</evidence>
<feature type="signal peptide" evidence="4">
    <location>
        <begin position="1"/>
        <end position="24"/>
    </location>
</feature>
<sequence>MRHWRRGAAVLFLLSLLAPDPAAAQGERGPRGPAWTGADCGTFDLVLPDPAAAECGFVSVPERRDLGASRRIDLAVAVLAPMETPAAAEPLFLAQGGPGAGTIGSFSQALLDDPATRPARNRPLVLWDQRGTGFSRPALTCPELSDAEYAAAGADTTRAADDVAYLAALRACGTRLRAQGIDLAGYQSIENADDVDALRRALGYDRIAFYGVSYGTELGQFLMRRHAGTLSAVVLDAVVPLDYDLFVEPAFAQQRIGEKYLLGCAEDARCAKAFPDLASRYLALIDRLNATPAPVMVAKPPGPTGGPPTPVAVMLTGDMLESAIYGALYSDMHGLVPLILDRADKGDFTLVTTVLLPGTLFDDSLAEGMHLAVSCADHGDTDPAAVDFTGVLPRLAEQTRTDAALAATICHDWGIPLLPRAELAPVASDLPVLLLSGDLDPITPPSYAEELPPTLPNATHVVFPAGAHGQAITNPCANEIIGRFLDDPTAPPDTACVATEAPDFVIADDVIFLGTLQRLMAVQGIAGMLLSAILGIPAVLAAFVLATAFVVYPLGALLARGRRGAAPPPGLAGRLGRAAPWLAAASAGVALVCVVGIALAAGSTLARDETLAVMGAVPARWGWVFALPPLLSLLGLGLLFAAVAVWTTRQRSLPGRIYLSLLAMAALGAAANLALLTR</sequence>
<dbReference type="InterPro" id="IPR000073">
    <property type="entry name" value="AB_hydrolase_1"/>
</dbReference>
<keyword evidence="2" id="KW-0378">Hydrolase</keyword>
<keyword evidence="3" id="KW-0812">Transmembrane</keyword>
<dbReference type="Proteomes" id="UP000249185">
    <property type="component" value="Unassembled WGS sequence"/>
</dbReference>
<accession>A0A2W5N8T6</accession>
<evidence type="ECO:0000313" key="7">
    <source>
        <dbReference type="EMBL" id="PZQ47185.1"/>
    </source>
</evidence>
<reference evidence="7 8" key="1">
    <citation type="submission" date="2017-08" db="EMBL/GenBank/DDBJ databases">
        <title>Infants hospitalized years apart are colonized by the same room-sourced microbial strains.</title>
        <authorList>
            <person name="Brooks B."/>
            <person name="Olm M.R."/>
            <person name="Firek B.A."/>
            <person name="Baker R."/>
            <person name="Thomas B.C."/>
            <person name="Morowitz M.J."/>
            <person name="Banfield J.F."/>
        </authorList>
    </citation>
    <scope>NUCLEOTIDE SEQUENCE [LARGE SCALE GENOMIC DNA]</scope>
    <source>
        <strain evidence="7">S2_005_002_R2_34</strain>
    </source>
</reference>
<comment type="similarity">
    <text evidence="1">Belongs to the peptidase S33 family.</text>
</comment>
<evidence type="ECO:0000259" key="6">
    <source>
        <dbReference type="Pfam" id="PF08386"/>
    </source>
</evidence>
<feature type="transmembrane region" description="Helical" evidence="3">
    <location>
        <begin position="657"/>
        <end position="676"/>
    </location>
</feature>
<feature type="transmembrane region" description="Helical" evidence="3">
    <location>
        <begin position="621"/>
        <end position="645"/>
    </location>
</feature>
<dbReference type="PANTHER" id="PTHR43248">
    <property type="entry name" value="2-SUCCINYL-6-HYDROXY-2,4-CYCLOHEXADIENE-1-CARBOXYLATE SYNTHASE"/>
    <property type="match status" value="1"/>
</dbReference>
<organism evidence="7 8">
    <name type="scientific">Rhodovulum sulfidophilum</name>
    <name type="common">Rhodobacter sulfidophilus</name>
    <dbReference type="NCBI Taxonomy" id="35806"/>
    <lineage>
        <taxon>Bacteria</taxon>
        <taxon>Pseudomonadati</taxon>
        <taxon>Pseudomonadota</taxon>
        <taxon>Alphaproteobacteria</taxon>
        <taxon>Rhodobacterales</taxon>
        <taxon>Paracoccaceae</taxon>
        <taxon>Rhodovulum</taxon>
    </lineage>
</organism>
<evidence type="ECO:0000256" key="3">
    <source>
        <dbReference type="SAM" id="Phobius"/>
    </source>
</evidence>
<keyword evidence="3" id="KW-1133">Transmembrane helix</keyword>
<gene>
    <name evidence="7" type="ORF">DI556_18395</name>
</gene>
<evidence type="ECO:0000313" key="8">
    <source>
        <dbReference type="Proteomes" id="UP000249185"/>
    </source>
</evidence>
<dbReference type="AlphaFoldDB" id="A0A2W5N8T6"/>
<feature type="transmembrane region" description="Helical" evidence="3">
    <location>
        <begin position="525"/>
        <end position="558"/>
    </location>
</feature>
<evidence type="ECO:0000256" key="1">
    <source>
        <dbReference type="ARBA" id="ARBA00010088"/>
    </source>
</evidence>
<keyword evidence="3" id="KW-0472">Membrane</keyword>